<protein>
    <recommendedName>
        <fullName evidence="1">Aspartate/homoserine dehydrogenase NAD-binding domain-containing protein</fullName>
    </recommendedName>
</protein>
<dbReference type="Pfam" id="PF03447">
    <property type="entry name" value="NAD_binding_3"/>
    <property type="match status" value="1"/>
</dbReference>
<name>A0A7J6R4U1_PEROL</name>
<comment type="caution">
    <text evidence="2">The sequence shown here is derived from an EMBL/GenBank/DDBJ whole genome shotgun (WGS) entry which is preliminary data.</text>
</comment>
<gene>
    <name evidence="2" type="ORF">FOZ63_000300</name>
</gene>
<dbReference type="AlphaFoldDB" id="A0A7J6R4U1"/>
<dbReference type="PANTHER" id="PTHR43331">
    <property type="entry name" value="HOMOSERINE DEHYDROGENASE"/>
    <property type="match status" value="1"/>
</dbReference>
<dbReference type="Proteomes" id="UP000553632">
    <property type="component" value="Unassembled WGS sequence"/>
</dbReference>
<dbReference type="EMBL" id="JABANO010028165">
    <property type="protein sequence ID" value="KAF4715637.1"/>
    <property type="molecule type" value="Genomic_DNA"/>
</dbReference>
<reference evidence="2 3" key="1">
    <citation type="submission" date="2020-04" db="EMBL/GenBank/DDBJ databases">
        <title>Perkinsus olseni comparative genomics.</title>
        <authorList>
            <person name="Bogema D.R."/>
        </authorList>
    </citation>
    <scope>NUCLEOTIDE SEQUENCE [LARGE SCALE GENOMIC DNA]</scope>
    <source>
        <strain evidence="2 3">ATCC PRA-207</strain>
    </source>
</reference>
<dbReference type="SUPFAM" id="SSF51735">
    <property type="entry name" value="NAD(P)-binding Rossmann-fold domains"/>
    <property type="match status" value="1"/>
</dbReference>
<evidence type="ECO:0000313" key="2">
    <source>
        <dbReference type="EMBL" id="KAF4715637.1"/>
    </source>
</evidence>
<dbReference type="InterPro" id="IPR005106">
    <property type="entry name" value="Asp/hSer_DH_NAD-bd"/>
</dbReference>
<accession>A0A7J6R4U1</accession>
<keyword evidence="3" id="KW-1185">Reference proteome</keyword>
<sequence>MPSSPPEDGKVRVAMLGFGVVGGGVVELLKPYDRTIALTKICVRDPSKSRDVELPQTCEVVTDPHAILNDESIDIVVEVMGGTDSAWTYTEKALKSGKSDGRSARYLTEVALGEMPGFLDSLSKCSCVDGQNLGIAGHGRPAESPSIRHIVTANKALIS</sequence>
<dbReference type="PANTHER" id="PTHR43331:SF1">
    <property type="entry name" value="HOMOSERINE DEHYDROGENASE"/>
    <property type="match status" value="1"/>
</dbReference>
<organism evidence="2 3">
    <name type="scientific">Perkinsus olseni</name>
    <name type="common">Perkinsus atlanticus</name>
    <dbReference type="NCBI Taxonomy" id="32597"/>
    <lineage>
        <taxon>Eukaryota</taxon>
        <taxon>Sar</taxon>
        <taxon>Alveolata</taxon>
        <taxon>Perkinsozoa</taxon>
        <taxon>Perkinsea</taxon>
        <taxon>Perkinsida</taxon>
        <taxon>Perkinsidae</taxon>
        <taxon>Perkinsus</taxon>
    </lineage>
</organism>
<evidence type="ECO:0000313" key="3">
    <source>
        <dbReference type="Proteomes" id="UP000553632"/>
    </source>
</evidence>
<feature type="domain" description="Aspartate/homoserine dehydrogenase NAD-binding" evidence="1">
    <location>
        <begin position="17"/>
        <end position="99"/>
    </location>
</feature>
<dbReference type="GO" id="GO:0050661">
    <property type="term" value="F:NADP binding"/>
    <property type="evidence" value="ECO:0007669"/>
    <property type="project" value="InterPro"/>
</dbReference>
<dbReference type="GO" id="GO:0009088">
    <property type="term" value="P:threonine biosynthetic process"/>
    <property type="evidence" value="ECO:0007669"/>
    <property type="project" value="TreeGrafter"/>
</dbReference>
<proteinExistence type="predicted"/>
<evidence type="ECO:0000259" key="1">
    <source>
        <dbReference type="Pfam" id="PF03447"/>
    </source>
</evidence>
<dbReference type="Gene3D" id="3.40.50.720">
    <property type="entry name" value="NAD(P)-binding Rossmann-like Domain"/>
    <property type="match status" value="1"/>
</dbReference>
<feature type="non-terminal residue" evidence="2">
    <location>
        <position position="159"/>
    </location>
</feature>
<dbReference type="GO" id="GO:0004412">
    <property type="term" value="F:homoserine dehydrogenase activity"/>
    <property type="evidence" value="ECO:0007669"/>
    <property type="project" value="TreeGrafter"/>
</dbReference>
<dbReference type="InterPro" id="IPR036291">
    <property type="entry name" value="NAD(P)-bd_dom_sf"/>
</dbReference>